<dbReference type="Proteomes" id="UP000054350">
    <property type="component" value="Unassembled WGS sequence"/>
</dbReference>
<dbReference type="EMBL" id="GG745356">
    <property type="protein sequence ID" value="KNE68241.1"/>
    <property type="molecule type" value="Genomic_DNA"/>
</dbReference>
<proteinExistence type="predicted"/>
<dbReference type="VEuPathDB" id="FungiDB:AMAG_19783"/>
<feature type="region of interest" description="Disordered" evidence="1">
    <location>
        <begin position="100"/>
        <end position="121"/>
    </location>
</feature>
<keyword evidence="3" id="KW-1185">Reference proteome</keyword>
<dbReference type="OrthoDB" id="10511893at2759"/>
<accession>A0A0L0T0E5</accession>
<name>A0A0L0T0E5_ALLM3</name>
<evidence type="ECO:0000313" key="2">
    <source>
        <dbReference type="EMBL" id="KNE68241.1"/>
    </source>
</evidence>
<sequence length="188" mass="20708">MFSTMFKKRDKTGVMRSTSHLKTALSFVVWIVRDLEGLVRRIPRLVTARVTFPRRSVPHVEDLIDEGIASDGAVLPAARGALLCKTTITFSDDVDAVGAEAERSRTTSPSSRHLRPMPLIPPNLTRAATDPWIATTSTRAHSPLSARCDRDRGRNHAEALTDVVIHGHPHEVASIGRHVRALLGQRSQ</sequence>
<evidence type="ECO:0000256" key="1">
    <source>
        <dbReference type="SAM" id="MobiDB-lite"/>
    </source>
</evidence>
<gene>
    <name evidence="2" type="ORF">AMAG_19783</name>
</gene>
<reference evidence="3" key="2">
    <citation type="submission" date="2009-11" db="EMBL/GenBank/DDBJ databases">
        <title>The Genome Sequence of Allomyces macrogynus strain ATCC 38327.</title>
        <authorList>
            <consortium name="The Broad Institute Genome Sequencing Platform"/>
            <person name="Russ C."/>
            <person name="Cuomo C."/>
            <person name="Shea T."/>
            <person name="Young S.K."/>
            <person name="Zeng Q."/>
            <person name="Koehrsen M."/>
            <person name="Haas B."/>
            <person name="Borodovsky M."/>
            <person name="Guigo R."/>
            <person name="Alvarado L."/>
            <person name="Berlin A."/>
            <person name="Borenstein D."/>
            <person name="Chen Z."/>
            <person name="Engels R."/>
            <person name="Freedman E."/>
            <person name="Gellesch M."/>
            <person name="Goldberg J."/>
            <person name="Griggs A."/>
            <person name="Gujja S."/>
            <person name="Heiman D."/>
            <person name="Hepburn T."/>
            <person name="Howarth C."/>
            <person name="Jen D."/>
            <person name="Larson L."/>
            <person name="Lewis B."/>
            <person name="Mehta T."/>
            <person name="Park D."/>
            <person name="Pearson M."/>
            <person name="Roberts A."/>
            <person name="Saif S."/>
            <person name="Shenoy N."/>
            <person name="Sisk P."/>
            <person name="Stolte C."/>
            <person name="Sykes S."/>
            <person name="Walk T."/>
            <person name="White J."/>
            <person name="Yandava C."/>
            <person name="Burger G."/>
            <person name="Gray M.W."/>
            <person name="Holland P.W.H."/>
            <person name="King N."/>
            <person name="Lang F.B.F."/>
            <person name="Roger A.J."/>
            <person name="Ruiz-Trillo I."/>
            <person name="Lander E."/>
            <person name="Nusbaum C."/>
        </authorList>
    </citation>
    <scope>NUCLEOTIDE SEQUENCE [LARGE SCALE GENOMIC DNA]</scope>
    <source>
        <strain evidence="3">ATCC 38327</strain>
    </source>
</reference>
<reference evidence="2 3" key="1">
    <citation type="submission" date="2009-11" db="EMBL/GenBank/DDBJ databases">
        <title>Annotation of Allomyces macrogynus ATCC 38327.</title>
        <authorList>
            <consortium name="The Broad Institute Genome Sequencing Platform"/>
            <person name="Russ C."/>
            <person name="Cuomo C."/>
            <person name="Burger G."/>
            <person name="Gray M.W."/>
            <person name="Holland P.W.H."/>
            <person name="King N."/>
            <person name="Lang F.B.F."/>
            <person name="Roger A.J."/>
            <person name="Ruiz-Trillo I."/>
            <person name="Young S.K."/>
            <person name="Zeng Q."/>
            <person name="Gargeya S."/>
            <person name="Fitzgerald M."/>
            <person name="Haas B."/>
            <person name="Abouelleil A."/>
            <person name="Alvarado L."/>
            <person name="Arachchi H.M."/>
            <person name="Berlin A."/>
            <person name="Chapman S.B."/>
            <person name="Gearin G."/>
            <person name="Goldberg J."/>
            <person name="Griggs A."/>
            <person name="Gujja S."/>
            <person name="Hansen M."/>
            <person name="Heiman D."/>
            <person name="Howarth C."/>
            <person name="Larimer J."/>
            <person name="Lui A."/>
            <person name="MacDonald P.J.P."/>
            <person name="McCowen C."/>
            <person name="Montmayeur A."/>
            <person name="Murphy C."/>
            <person name="Neiman D."/>
            <person name="Pearson M."/>
            <person name="Priest M."/>
            <person name="Roberts A."/>
            <person name="Saif S."/>
            <person name="Shea T."/>
            <person name="Sisk P."/>
            <person name="Stolte C."/>
            <person name="Sykes S."/>
            <person name="Wortman J."/>
            <person name="Nusbaum C."/>
            <person name="Birren B."/>
        </authorList>
    </citation>
    <scope>NUCLEOTIDE SEQUENCE [LARGE SCALE GENOMIC DNA]</scope>
    <source>
        <strain evidence="2 3">ATCC 38327</strain>
    </source>
</reference>
<protein>
    <submittedName>
        <fullName evidence="2">Uncharacterized protein</fullName>
    </submittedName>
</protein>
<organism evidence="2 3">
    <name type="scientific">Allomyces macrogynus (strain ATCC 38327)</name>
    <name type="common">Allomyces javanicus var. macrogynus</name>
    <dbReference type="NCBI Taxonomy" id="578462"/>
    <lineage>
        <taxon>Eukaryota</taxon>
        <taxon>Fungi</taxon>
        <taxon>Fungi incertae sedis</taxon>
        <taxon>Blastocladiomycota</taxon>
        <taxon>Blastocladiomycetes</taxon>
        <taxon>Blastocladiales</taxon>
        <taxon>Blastocladiaceae</taxon>
        <taxon>Allomyces</taxon>
    </lineage>
</organism>
<dbReference type="AlphaFoldDB" id="A0A0L0T0E5"/>
<evidence type="ECO:0000313" key="3">
    <source>
        <dbReference type="Proteomes" id="UP000054350"/>
    </source>
</evidence>